<reference evidence="3" key="1">
    <citation type="submission" date="2014-11" db="EMBL/GenBank/DDBJ databases">
        <authorList>
            <person name="Geib S."/>
        </authorList>
    </citation>
    <scope>NUCLEOTIDE SEQUENCE</scope>
</reference>
<feature type="compositionally biased region" description="Polar residues" evidence="1">
    <location>
        <begin position="78"/>
        <end position="95"/>
    </location>
</feature>
<feature type="region of interest" description="Disordered" evidence="1">
    <location>
        <begin position="180"/>
        <end position="206"/>
    </location>
</feature>
<feature type="region of interest" description="Disordered" evidence="1">
    <location>
        <begin position="78"/>
        <end position="134"/>
    </location>
</feature>
<evidence type="ECO:0000256" key="1">
    <source>
        <dbReference type="SAM" id="MobiDB-lite"/>
    </source>
</evidence>
<dbReference type="AlphaFoldDB" id="A0A0A1WZ33"/>
<keyword evidence="2" id="KW-0732">Signal</keyword>
<proteinExistence type="predicted"/>
<gene>
    <name evidence="3" type="primary">Fam179b_1</name>
    <name evidence="3" type="ORF">g.10780</name>
</gene>
<reference evidence="3" key="2">
    <citation type="journal article" date="2015" name="Gigascience">
        <title>Reconstructing a comprehensive transcriptome assembly of a white-pupal translocated strain of the pest fruit fly Bactrocera cucurbitae.</title>
        <authorList>
            <person name="Sim S.B."/>
            <person name="Calla B."/>
            <person name="Hall B."/>
            <person name="DeRego T."/>
            <person name="Geib S.M."/>
        </authorList>
    </citation>
    <scope>NUCLEOTIDE SEQUENCE</scope>
</reference>
<protein>
    <submittedName>
        <fullName evidence="3">Protein FAM179B</fullName>
    </submittedName>
</protein>
<name>A0A0A1WZ33_ZEUCU</name>
<feature type="chain" id="PRO_5001994346" evidence="2">
    <location>
        <begin position="24"/>
        <end position="370"/>
    </location>
</feature>
<organism evidence="3">
    <name type="scientific">Zeugodacus cucurbitae</name>
    <name type="common">Melon fruit fly</name>
    <name type="synonym">Bactrocera cucurbitae</name>
    <dbReference type="NCBI Taxonomy" id="28588"/>
    <lineage>
        <taxon>Eukaryota</taxon>
        <taxon>Metazoa</taxon>
        <taxon>Ecdysozoa</taxon>
        <taxon>Arthropoda</taxon>
        <taxon>Hexapoda</taxon>
        <taxon>Insecta</taxon>
        <taxon>Pterygota</taxon>
        <taxon>Neoptera</taxon>
        <taxon>Endopterygota</taxon>
        <taxon>Diptera</taxon>
        <taxon>Brachycera</taxon>
        <taxon>Muscomorpha</taxon>
        <taxon>Tephritoidea</taxon>
        <taxon>Tephritidae</taxon>
        <taxon>Zeugodacus</taxon>
        <taxon>Zeugodacus</taxon>
    </lineage>
</organism>
<feature type="signal peptide" evidence="2">
    <location>
        <begin position="1"/>
        <end position="23"/>
    </location>
</feature>
<accession>A0A0A1WZ33</accession>
<evidence type="ECO:0000313" key="3">
    <source>
        <dbReference type="EMBL" id="JAD03678.1"/>
    </source>
</evidence>
<sequence>MLYKKFGCLQILCLVLLVGAKEAERVKRVQKRGVVENFGEGLKFAGQMFGINTAADVANLVAMAFAKKKPDFMSMFQQKQTTVDDSETEATQQEADSQEREKASAENEQRKKQTQQEKDASYEQSEPVDKSSAFSPSRFVTGVLRMIGFDATKLGALAINALILFAQTIGNAFTSPPRSINPYASQSPPPSINPYGNEEDDDVPDALRDGEREAHQPRALRAGTPIDWYLENPDEGMRRTLDDALDTRLTDRITEMIEYVEQRDGGQGGCLKLLMCKSSPIIWGMQRSVSERVTGKVANTTDEETSQKEKEKPKKLFSTDVFFTHLPTIAEFREHGTVCDERFGKECNLNADYGNRRAEKHATKKEKGNK</sequence>
<evidence type="ECO:0000256" key="2">
    <source>
        <dbReference type="SAM" id="SignalP"/>
    </source>
</evidence>
<feature type="compositionally biased region" description="Basic and acidic residues" evidence="1">
    <location>
        <begin position="97"/>
        <end position="121"/>
    </location>
</feature>
<dbReference type="EMBL" id="GBXI01010614">
    <property type="protein sequence ID" value="JAD03678.1"/>
    <property type="molecule type" value="Transcribed_RNA"/>
</dbReference>